<evidence type="ECO:0000259" key="3">
    <source>
        <dbReference type="PROSITE" id="PS51085"/>
    </source>
</evidence>
<dbReference type="PROSITE" id="PS51384">
    <property type="entry name" value="FAD_FR"/>
    <property type="match status" value="1"/>
</dbReference>
<reference evidence="7" key="2">
    <citation type="submission" date="2015-01" db="EMBL/GenBank/DDBJ databases">
        <title>Evolutionary Origins and Diversification of the Mycorrhizal Mutualists.</title>
        <authorList>
            <consortium name="DOE Joint Genome Institute"/>
            <consortium name="Mycorrhizal Genomics Consortium"/>
            <person name="Kohler A."/>
            <person name="Kuo A."/>
            <person name="Nagy L.G."/>
            <person name="Floudas D."/>
            <person name="Copeland A."/>
            <person name="Barry K.W."/>
            <person name="Cichocki N."/>
            <person name="Veneault-Fourrey C."/>
            <person name="LaButti K."/>
            <person name="Lindquist E.A."/>
            <person name="Lipzen A."/>
            <person name="Lundell T."/>
            <person name="Morin E."/>
            <person name="Murat C."/>
            <person name="Riley R."/>
            <person name="Ohm R."/>
            <person name="Sun H."/>
            <person name="Tunlid A."/>
            <person name="Henrissat B."/>
            <person name="Grigoriev I.V."/>
            <person name="Hibbett D.S."/>
            <person name="Martin F."/>
        </authorList>
    </citation>
    <scope>NUCLEOTIDE SEQUENCE [LARGE SCALE GENOMIC DNA]</scope>
    <source>
        <strain evidence="7">Zn</strain>
    </source>
</reference>
<dbReference type="GO" id="GO:0030170">
    <property type="term" value="F:pyridoxal phosphate binding"/>
    <property type="evidence" value="ECO:0007669"/>
    <property type="project" value="InterPro"/>
</dbReference>
<evidence type="ECO:0000259" key="5">
    <source>
        <dbReference type="PROSITE" id="PS51384"/>
    </source>
</evidence>
<dbReference type="PROSITE" id="PS51340">
    <property type="entry name" value="MOSC"/>
    <property type="match status" value="1"/>
</dbReference>
<dbReference type="Gene3D" id="3.10.20.30">
    <property type="match status" value="1"/>
</dbReference>
<dbReference type="InterPro" id="IPR017927">
    <property type="entry name" value="FAD-bd_FR_type"/>
</dbReference>
<feature type="domain" description="MOSC" evidence="4">
    <location>
        <begin position="54"/>
        <end position="195"/>
    </location>
</feature>
<dbReference type="EMBL" id="KN832871">
    <property type="protein sequence ID" value="KIN05723.1"/>
    <property type="molecule type" value="Genomic_DNA"/>
</dbReference>
<feature type="domain" description="FAD-binding FR-type" evidence="5">
    <location>
        <begin position="258"/>
        <end position="361"/>
    </location>
</feature>
<dbReference type="SUPFAM" id="SSF63380">
    <property type="entry name" value="Riboflavin synthase domain-like"/>
    <property type="match status" value="1"/>
</dbReference>
<dbReference type="AlphaFoldDB" id="A0A0C3DUH7"/>
<dbReference type="Proteomes" id="UP000054321">
    <property type="component" value="Unassembled WGS sequence"/>
</dbReference>
<dbReference type="InterPro" id="IPR039261">
    <property type="entry name" value="FNR_nucleotide-bd"/>
</dbReference>
<dbReference type="SUPFAM" id="SSF52343">
    <property type="entry name" value="Ferredoxin reductase-like, C-terminal NADP-linked domain"/>
    <property type="match status" value="1"/>
</dbReference>
<dbReference type="PROSITE" id="PS00197">
    <property type="entry name" value="2FE2S_FER_1"/>
    <property type="match status" value="1"/>
</dbReference>
<keyword evidence="1" id="KW-0479">Metal-binding</keyword>
<dbReference type="Pfam" id="PF00111">
    <property type="entry name" value="Fer2"/>
    <property type="match status" value="1"/>
</dbReference>
<dbReference type="STRING" id="913774.A0A0C3DUH7"/>
<dbReference type="PRINTS" id="PR00409">
    <property type="entry name" value="PHDIOXRDTASE"/>
</dbReference>
<dbReference type="Gene3D" id="2.40.33.20">
    <property type="entry name" value="PK beta-barrel domain-like"/>
    <property type="match status" value="1"/>
</dbReference>
<organism evidence="6 7">
    <name type="scientific">Oidiodendron maius (strain Zn)</name>
    <dbReference type="NCBI Taxonomy" id="913774"/>
    <lineage>
        <taxon>Eukaryota</taxon>
        <taxon>Fungi</taxon>
        <taxon>Dikarya</taxon>
        <taxon>Ascomycota</taxon>
        <taxon>Pezizomycotina</taxon>
        <taxon>Leotiomycetes</taxon>
        <taxon>Leotiomycetes incertae sedis</taxon>
        <taxon>Myxotrichaceae</taxon>
        <taxon>Oidiodendron</taxon>
    </lineage>
</organism>
<dbReference type="PROSITE" id="PS51085">
    <property type="entry name" value="2FE2S_FER_2"/>
    <property type="match status" value="1"/>
</dbReference>
<evidence type="ECO:0008006" key="8">
    <source>
        <dbReference type="Google" id="ProtNLM"/>
    </source>
</evidence>
<keyword evidence="1" id="KW-0408">Iron</keyword>
<dbReference type="Gene3D" id="2.40.30.10">
    <property type="entry name" value="Translation factors"/>
    <property type="match status" value="1"/>
</dbReference>
<dbReference type="PANTHER" id="PTHR30212">
    <property type="entry name" value="PROTEIN YIIM"/>
    <property type="match status" value="1"/>
</dbReference>
<evidence type="ECO:0000256" key="1">
    <source>
        <dbReference type="ARBA" id="ARBA00022714"/>
    </source>
</evidence>
<dbReference type="HOGENOM" id="CLU_003827_17_2_1"/>
<dbReference type="GO" id="GO:0051537">
    <property type="term" value="F:2 iron, 2 sulfur cluster binding"/>
    <property type="evidence" value="ECO:0007669"/>
    <property type="project" value="UniProtKB-KW"/>
</dbReference>
<accession>A0A0C3DUH7</accession>
<keyword evidence="2" id="KW-0411">Iron-sulfur</keyword>
<dbReference type="OrthoDB" id="5390at2759"/>
<dbReference type="InterPro" id="IPR011037">
    <property type="entry name" value="Pyrv_Knase-like_insert_dom_sf"/>
</dbReference>
<dbReference type="InterPro" id="IPR006058">
    <property type="entry name" value="2Fe2S_fd_BS"/>
</dbReference>
<dbReference type="Gene3D" id="3.40.50.80">
    <property type="entry name" value="Nucleotide-binding domain of ferredoxin-NADP reductase (FNR) module"/>
    <property type="match status" value="1"/>
</dbReference>
<keyword evidence="1" id="KW-0001">2Fe-2S</keyword>
<evidence type="ECO:0000313" key="7">
    <source>
        <dbReference type="Proteomes" id="UP000054321"/>
    </source>
</evidence>
<dbReference type="InterPro" id="IPR001041">
    <property type="entry name" value="2Fe-2S_ferredoxin-type"/>
</dbReference>
<name>A0A0C3DUH7_OIDMZ</name>
<gene>
    <name evidence="6" type="ORF">OIDMADRAFT_141431</name>
</gene>
<dbReference type="InterPro" id="IPR005302">
    <property type="entry name" value="MoCF_Sase_C"/>
</dbReference>
<dbReference type="CDD" id="cd06185">
    <property type="entry name" value="PDR_like"/>
    <property type="match status" value="1"/>
</dbReference>
<proteinExistence type="predicted"/>
<keyword evidence="7" id="KW-1185">Reference proteome</keyword>
<dbReference type="SUPFAM" id="SSF54292">
    <property type="entry name" value="2Fe-2S ferredoxin-like"/>
    <property type="match status" value="1"/>
</dbReference>
<dbReference type="GO" id="GO:0030151">
    <property type="term" value="F:molybdenum ion binding"/>
    <property type="evidence" value="ECO:0007669"/>
    <property type="project" value="InterPro"/>
</dbReference>
<evidence type="ECO:0000256" key="2">
    <source>
        <dbReference type="ARBA" id="ARBA00023014"/>
    </source>
</evidence>
<dbReference type="InterPro" id="IPR012675">
    <property type="entry name" value="Beta-grasp_dom_sf"/>
</dbReference>
<feature type="domain" description="2Fe-2S ferredoxin-type" evidence="3">
    <location>
        <begin position="479"/>
        <end position="561"/>
    </location>
</feature>
<dbReference type="PANTHER" id="PTHR30212:SF2">
    <property type="entry name" value="PROTEIN YIIM"/>
    <property type="match status" value="1"/>
</dbReference>
<dbReference type="InterPro" id="IPR017938">
    <property type="entry name" value="Riboflavin_synthase-like_b-brl"/>
</dbReference>
<dbReference type="Pfam" id="PF03473">
    <property type="entry name" value="MOSC"/>
    <property type="match status" value="1"/>
</dbReference>
<dbReference type="GO" id="GO:0016491">
    <property type="term" value="F:oxidoreductase activity"/>
    <property type="evidence" value="ECO:0007669"/>
    <property type="project" value="InterPro"/>
</dbReference>
<dbReference type="CDD" id="cd00207">
    <property type="entry name" value="fer2"/>
    <property type="match status" value="1"/>
</dbReference>
<evidence type="ECO:0000259" key="4">
    <source>
        <dbReference type="PROSITE" id="PS51340"/>
    </source>
</evidence>
<evidence type="ECO:0000313" key="6">
    <source>
        <dbReference type="EMBL" id="KIN05723.1"/>
    </source>
</evidence>
<protein>
    <recommendedName>
        <fullName evidence="8">MOSC domain-containing protein</fullName>
    </recommendedName>
</protein>
<dbReference type="InterPro" id="IPR036010">
    <property type="entry name" value="2Fe-2S_ferredoxin-like_sf"/>
</dbReference>
<dbReference type="InterPro" id="IPR052353">
    <property type="entry name" value="Benzoxazolinone_Detox_Enz"/>
</dbReference>
<dbReference type="InParanoid" id="A0A0C3DUH7"/>
<sequence>MPGTILEDAKALITEPVSPQDLDVPFRNPTIVHIRTSKMKTMRNLTITTGIYKQPREGRIYCTSTGLESDEHDLTFHGGVDKAVHQYCPSHYSSWAADFPDQRDAFEVGGFGENLVCSGGMNERNVCIGDIYRVGDERDGTVLQVSLPRQPCFKLNHRFGIKNFAAQTWKKSRTGWYYRVLHEGWMQAGDQIVLLERKHPQWTIERVQEYLHRDKTNLEKLEELENINEFGKECKTAFTNLVANAKAARDGTNKKEPENWEEFDVVEKKMHGNKVAAFVFQKAGEGEEIDPGSFVRLKLPNGLVRSYSVVGGNTHRFQLGITLDANSRGGSEYLHHNVHQGDKILVGKITSSVPFKGQASDHIFIAAGIGITAFLSHMDVYTQINYNWKLHYAVRSTEDTPFKDLLDKFGDRVVIYNKEKEERMDVLRILQGRNWNGFVYVCGPQRLIDDCVRSSNVCGMREDEIHYEAFQIATDGDPFTVELKLSKKTLDVPADKTLLQVMREAGLEVDSSCEAGNCGTCRVDVCSGQVEHRGSALSEEDKKEAMLSCVSRGIKHIVIDF</sequence>
<dbReference type="SUPFAM" id="SSF50800">
    <property type="entry name" value="PK beta-barrel domain-like"/>
    <property type="match status" value="1"/>
</dbReference>
<reference evidence="6 7" key="1">
    <citation type="submission" date="2014-04" db="EMBL/GenBank/DDBJ databases">
        <authorList>
            <consortium name="DOE Joint Genome Institute"/>
            <person name="Kuo A."/>
            <person name="Martino E."/>
            <person name="Perotto S."/>
            <person name="Kohler A."/>
            <person name="Nagy L.G."/>
            <person name="Floudas D."/>
            <person name="Copeland A."/>
            <person name="Barry K.W."/>
            <person name="Cichocki N."/>
            <person name="Veneault-Fourrey C."/>
            <person name="LaButti K."/>
            <person name="Lindquist E.A."/>
            <person name="Lipzen A."/>
            <person name="Lundell T."/>
            <person name="Morin E."/>
            <person name="Murat C."/>
            <person name="Sun H."/>
            <person name="Tunlid A."/>
            <person name="Henrissat B."/>
            <person name="Grigoriev I.V."/>
            <person name="Hibbett D.S."/>
            <person name="Martin F."/>
            <person name="Nordberg H.P."/>
            <person name="Cantor M.N."/>
            <person name="Hua S.X."/>
        </authorList>
    </citation>
    <scope>NUCLEOTIDE SEQUENCE [LARGE SCALE GENOMIC DNA]</scope>
    <source>
        <strain evidence="6 7">Zn</strain>
    </source>
</reference>